<keyword evidence="5" id="KW-1185">Reference proteome</keyword>
<feature type="compositionally biased region" description="Polar residues" evidence="3">
    <location>
        <begin position="161"/>
        <end position="174"/>
    </location>
</feature>
<evidence type="ECO:0000256" key="2">
    <source>
        <dbReference type="ARBA" id="ARBA00008837"/>
    </source>
</evidence>
<dbReference type="GO" id="GO:0033588">
    <property type="term" value="C:elongator holoenzyme complex"/>
    <property type="evidence" value="ECO:0007669"/>
    <property type="project" value="InterPro"/>
</dbReference>
<comment type="caution">
    <text evidence="4">The sequence shown here is derived from an EMBL/GenBank/DDBJ whole genome shotgun (WGS) entry which is preliminary data.</text>
</comment>
<dbReference type="InterPro" id="IPR018627">
    <property type="entry name" value="ELP6"/>
</dbReference>
<sequence>MPPSTRIPPLLQPYVQLPRDDSILLLTSTLGASANWLLIRFLCNALSTAAPQDGGGEGHNVVLVSWMREHDFWRQETRKSAALDVEKLAKEGRFAFVDGLIAGGHETNDSTPSRDSQNSAQTSPRATVSNATPAQRGPQILPARGPPGRIVPARGPPPSALATNTPSAPVSAIQSTPGRYTLKSLEVADIKTTISRAVASLATSATQRKTLLIFDNPDILLALNPAITPSDFTSLMLQLHMLPNVSHVLTHIHADNPLLSLSTPPQPLEVAHHNLLVKCAHMSTRILGVRILDTGVARDVSGVIRITEQRKQWFDVGFGIQENKEGDDGGKGKEFLYQVKSDGSVRVFERGAGGEG</sequence>
<comment type="pathway">
    <text evidence="1">tRNA modification; 5-methoxycarbonylmethyl-2-thiouridine-tRNA biosynthesis.</text>
</comment>
<evidence type="ECO:0008006" key="6">
    <source>
        <dbReference type="Google" id="ProtNLM"/>
    </source>
</evidence>
<feature type="compositionally biased region" description="Polar residues" evidence="3">
    <location>
        <begin position="109"/>
        <end position="133"/>
    </location>
</feature>
<reference evidence="4" key="2">
    <citation type="submission" date="2020-08" db="EMBL/GenBank/DDBJ databases">
        <title>Draft Genome Sequence of Cumin Blight Pathogen Alternaria burnsii.</title>
        <authorList>
            <person name="Feng Z."/>
        </authorList>
    </citation>
    <scope>NUCLEOTIDE SEQUENCE</scope>
    <source>
        <strain evidence="4">CBS107.38</strain>
    </source>
</reference>
<proteinExistence type="inferred from homology"/>
<evidence type="ECO:0000313" key="5">
    <source>
        <dbReference type="Proteomes" id="UP000596902"/>
    </source>
</evidence>
<reference evidence="4" key="1">
    <citation type="submission" date="2020-01" db="EMBL/GenBank/DDBJ databases">
        <authorList>
            <person name="Feng Z.H.Z."/>
        </authorList>
    </citation>
    <scope>NUCLEOTIDE SEQUENCE</scope>
    <source>
        <strain evidence="4">CBS107.38</strain>
    </source>
</reference>
<dbReference type="UniPathway" id="UPA00988"/>
<gene>
    <name evidence="4" type="ORF">GT037_004350</name>
</gene>
<name>A0A8H7B5F9_9PLEO</name>
<dbReference type="Proteomes" id="UP000596902">
    <property type="component" value="Unassembled WGS sequence"/>
</dbReference>
<dbReference type="Gene3D" id="3.40.50.300">
    <property type="entry name" value="P-loop containing nucleotide triphosphate hydrolases"/>
    <property type="match status" value="1"/>
</dbReference>
<organism evidence="4 5">
    <name type="scientific">Alternaria burnsii</name>
    <dbReference type="NCBI Taxonomy" id="1187904"/>
    <lineage>
        <taxon>Eukaryota</taxon>
        <taxon>Fungi</taxon>
        <taxon>Dikarya</taxon>
        <taxon>Ascomycota</taxon>
        <taxon>Pezizomycotina</taxon>
        <taxon>Dothideomycetes</taxon>
        <taxon>Pleosporomycetidae</taxon>
        <taxon>Pleosporales</taxon>
        <taxon>Pleosporineae</taxon>
        <taxon>Pleosporaceae</taxon>
        <taxon>Alternaria</taxon>
        <taxon>Alternaria sect. Alternaria</taxon>
    </lineage>
</organism>
<dbReference type="RefSeq" id="XP_038787669.1">
    <property type="nucleotide sequence ID" value="XM_038929397.1"/>
</dbReference>
<accession>A0A8H7B5F9</accession>
<dbReference type="PANTHER" id="PTHR16184:SF6">
    <property type="entry name" value="ELONGATOR COMPLEX PROTEIN 6"/>
    <property type="match status" value="1"/>
</dbReference>
<evidence type="ECO:0000256" key="3">
    <source>
        <dbReference type="SAM" id="MobiDB-lite"/>
    </source>
</evidence>
<dbReference type="GO" id="GO:0002098">
    <property type="term" value="P:tRNA wobble uridine modification"/>
    <property type="evidence" value="ECO:0007669"/>
    <property type="project" value="InterPro"/>
</dbReference>
<dbReference type="PANTHER" id="PTHR16184">
    <property type="entry name" value="ELONGATOR COMPLEX PROTEIN 6"/>
    <property type="match status" value="1"/>
</dbReference>
<dbReference type="AlphaFoldDB" id="A0A8H7B5F9"/>
<evidence type="ECO:0000313" key="4">
    <source>
        <dbReference type="EMBL" id="KAF7677491.1"/>
    </source>
</evidence>
<dbReference type="InterPro" id="IPR027417">
    <property type="entry name" value="P-loop_NTPase"/>
</dbReference>
<comment type="similarity">
    <text evidence="2">Belongs to the ELP6 family.</text>
</comment>
<dbReference type="GeneID" id="62202575"/>
<protein>
    <recommendedName>
        <fullName evidence="6">Elongator complex protein 6</fullName>
    </recommendedName>
</protein>
<evidence type="ECO:0000256" key="1">
    <source>
        <dbReference type="ARBA" id="ARBA00005043"/>
    </source>
</evidence>
<dbReference type="CDD" id="cd19495">
    <property type="entry name" value="Elp6"/>
    <property type="match status" value="1"/>
</dbReference>
<feature type="region of interest" description="Disordered" evidence="3">
    <location>
        <begin position="104"/>
        <end position="174"/>
    </location>
</feature>
<dbReference type="EMBL" id="JAAABM010000005">
    <property type="protein sequence ID" value="KAF7677491.1"/>
    <property type="molecule type" value="Genomic_DNA"/>
</dbReference>